<protein>
    <recommendedName>
        <fullName evidence="3">Cytoplasmic tRNA 2-thiolation protein 2</fullName>
    </recommendedName>
</protein>
<comment type="pathway">
    <text evidence="3">tRNA modification; 5-methoxycarbonylmethyl-2-thiouridine-tRNA biosynthesis.</text>
</comment>
<keyword evidence="2 3" id="KW-0819">tRNA processing</keyword>
<dbReference type="SUPFAM" id="SSF52402">
    <property type="entry name" value="Adenine nucleotide alpha hydrolases-like"/>
    <property type="match status" value="1"/>
</dbReference>
<dbReference type="InterPro" id="IPR014729">
    <property type="entry name" value="Rossmann-like_a/b/a_fold"/>
</dbReference>
<proteinExistence type="inferred from homology"/>
<dbReference type="GO" id="GO:0000049">
    <property type="term" value="F:tRNA binding"/>
    <property type="evidence" value="ECO:0007669"/>
    <property type="project" value="InterPro"/>
</dbReference>
<dbReference type="GO" id="GO:0016779">
    <property type="term" value="F:nucleotidyltransferase activity"/>
    <property type="evidence" value="ECO:0007669"/>
    <property type="project" value="UniProtKB-UniRule"/>
</dbReference>
<evidence type="ECO:0000256" key="3">
    <source>
        <dbReference type="HAMAP-Rule" id="MF_03054"/>
    </source>
</evidence>
<dbReference type="Proteomes" id="UP001143981">
    <property type="component" value="Unassembled WGS sequence"/>
</dbReference>
<evidence type="ECO:0000256" key="2">
    <source>
        <dbReference type="ARBA" id="ARBA00022694"/>
    </source>
</evidence>
<gene>
    <name evidence="3 4" type="primary">CTU2</name>
    <name evidence="3" type="synonym">NCS2</name>
    <name evidence="4" type="ORF">LPJ61_003287</name>
</gene>
<keyword evidence="5" id="KW-1185">Reference proteome</keyword>
<dbReference type="HAMAP" id="MF_03054">
    <property type="entry name" value="CTU2"/>
    <property type="match status" value="1"/>
</dbReference>
<dbReference type="PANTHER" id="PTHR20882">
    <property type="entry name" value="CYTOPLASMIC TRNA 2-THIOLATION PROTEIN 2"/>
    <property type="match status" value="1"/>
</dbReference>
<dbReference type="EMBL" id="JANBOI010000531">
    <property type="protein sequence ID" value="KAJ1729927.1"/>
    <property type="molecule type" value="Genomic_DNA"/>
</dbReference>
<organism evidence="4 5">
    <name type="scientific">Coemansia biformis</name>
    <dbReference type="NCBI Taxonomy" id="1286918"/>
    <lineage>
        <taxon>Eukaryota</taxon>
        <taxon>Fungi</taxon>
        <taxon>Fungi incertae sedis</taxon>
        <taxon>Zoopagomycota</taxon>
        <taxon>Kickxellomycotina</taxon>
        <taxon>Kickxellomycetes</taxon>
        <taxon>Kickxellales</taxon>
        <taxon>Kickxellaceae</taxon>
        <taxon>Coemansia</taxon>
    </lineage>
</organism>
<comment type="caution">
    <text evidence="4">The sequence shown here is derived from an EMBL/GenBank/DDBJ whole genome shotgun (WGS) entry which is preliminary data.</text>
</comment>
<dbReference type="AlphaFoldDB" id="A0A9W7Y6U7"/>
<dbReference type="GO" id="GO:0016783">
    <property type="term" value="F:sulfurtransferase activity"/>
    <property type="evidence" value="ECO:0007669"/>
    <property type="project" value="TreeGrafter"/>
</dbReference>
<dbReference type="GO" id="GO:0032447">
    <property type="term" value="P:protein urmylation"/>
    <property type="evidence" value="ECO:0007669"/>
    <property type="project" value="UniProtKB-UniRule"/>
</dbReference>
<evidence type="ECO:0000313" key="4">
    <source>
        <dbReference type="EMBL" id="KAJ1729927.1"/>
    </source>
</evidence>
<evidence type="ECO:0000313" key="5">
    <source>
        <dbReference type="Proteomes" id="UP001143981"/>
    </source>
</evidence>
<comment type="similarity">
    <text evidence="3">Belongs to the CTU2/NCS2 family.</text>
</comment>
<dbReference type="GO" id="GO:0005829">
    <property type="term" value="C:cytosol"/>
    <property type="evidence" value="ECO:0007669"/>
    <property type="project" value="TreeGrafter"/>
</dbReference>
<keyword evidence="1 3" id="KW-0963">Cytoplasm</keyword>
<reference evidence="4" key="1">
    <citation type="submission" date="2022-07" db="EMBL/GenBank/DDBJ databases">
        <title>Phylogenomic reconstructions and comparative analyses of Kickxellomycotina fungi.</title>
        <authorList>
            <person name="Reynolds N.K."/>
            <person name="Stajich J.E."/>
            <person name="Barry K."/>
            <person name="Grigoriev I.V."/>
            <person name="Crous P."/>
            <person name="Smith M.E."/>
        </authorList>
    </citation>
    <scope>NUCLEOTIDE SEQUENCE</scope>
    <source>
        <strain evidence="4">BCRC 34381</strain>
    </source>
</reference>
<accession>A0A9W7Y6U7</accession>
<comment type="subcellular location">
    <subcellularLocation>
        <location evidence="3">Cytoplasm</location>
    </subcellularLocation>
</comment>
<dbReference type="InterPro" id="IPR019407">
    <property type="entry name" value="CTU2"/>
</dbReference>
<dbReference type="GO" id="GO:0002143">
    <property type="term" value="P:tRNA wobble position uridine thiolation"/>
    <property type="evidence" value="ECO:0007669"/>
    <property type="project" value="TreeGrafter"/>
</dbReference>
<dbReference type="Gene3D" id="3.40.50.620">
    <property type="entry name" value="HUPs"/>
    <property type="match status" value="1"/>
</dbReference>
<sequence length="440" mass="46642">MCDAPVMPAAVPARERRALVPNKCVKCKAARPHIAIRRILYCKPCFVQASVAKFRATHSRPRKNAGHARTRTMVAFSGGAASSALLRLAADYQHLERRGTDAEPPYAGLVVGHVDETSLFPCAPEEAIRAAAAATGLACVTAALEDAFAPGGARAALAELVHTATSTATDGGHIYTRLVRPGGDVTSRARLAALFAGLDSATDREDMLDIIKTALIVDMARRAGCGAVLMGDSATRVATKAMALVSRGRGFSLPVDVGTEVQWLDDLAVHRPMRDFLAKEIAFFNRWTGQRDIAVPGLVSGQPRGASIGRLAEAFVVELDQGFASTVSTVCRTLQKLEPSEAARSAPPCALCGAPAESDAQEWRSRITIGGTDVQPPPPPSLLDIGPALCYSCQGLLHRTAPGTALPGFCAARLEAGDRREALRRQIDECFIRDDCDAAQ</sequence>
<dbReference type="Pfam" id="PF10288">
    <property type="entry name" value="CTU2"/>
    <property type="match status" value="1"/>
</dbReference>
<comment type="function">
    <text evidence="3">Plays a central role in 2-thiolation of mcm(5)S(2)U at tRNA wobble positions of tRNA(Lys), tRNA(Glu) and tRNA(Gln). May act by forming a heterodimer with NCS6 that ligates sulfur from thiocarboxylated URM1 onto the uridine of tRNAs at wobble position. Prior mcm(5) tRNA modification by the elongator complex is required for 2-thiolation. May also be involved in protein urmylation.</text>
</comment>
<dbReference type="OrthoDB" id="25129at2759"/>
<dbReference type="PANTHER" id="PTHR20882:SF14">
    <property type="entry name" value="CYTOPLASMIC TRNA 2-THIOLATION PROTEIN 2"/>
    <property type="match status" value="1"/>
</dbReference>
<name>A0A9W7Y6U7_9FUNG</name>
<evidence type="ECO:0000256" key="1">
    <source>
        <dbReference type="ARBA" id="ARBA00022490"/>
    </source>
</evidence>